<keyword evidence="2" id="KW-1185">Reference proteome</keyword>
<evidence type="ECO:0000313" key="3">
    <source>
        <dbReference type="WBParaSite" id="Pan_g10510.t1"/>
    </source>
</evidence>
<sequence length="416" mass="45623">MLSSSDPVKSLLSEDNPKAKDYVSGTWPCDNGDSSFASYGCKVPDPAGGQFYPNRGYPGLAYAAFATCDNGAGMCGSPPMFGYPGSYMNNAIFDFESQHFASKTVTDNTYFHNLESFAASKASQIHCTPTKNGSSRGSQMTYSPDENTYSQSSVASSPDFHQFPMPSIKSSPVSRMSSFSLKSSPTNSFIHESSPSSSSSSPQSFQSGAFNMMGNGYPLMPVPSYFSSQSTVSSSPSTDSVKTLKSNATALKAKAARRRRMKNVIPADGIIFKSKSLLNKRGSSCFSIGAFVVRLADYSDDLSLFNNSLWNVTNHNLLQRWEYCMREGNYTVYKPTDRYTRWLPQFPDEYILVDDIIPITGDSMSAVMLPSREKVITARANRDQKRREQGLPVPITKYRPSAPSHSSTDDTDTQSN</sequence>
<dbReference type="Proteomes" id="UP000492821">
    <property type="component" value="Unassembled WGS sequence"/>
</dbReference>
<feature type="compositionally biased region" description="Basic and acidic residues" evidence="1">
    <location>
        <begin position="379"/>
        <end position="389"/>
    </location>
</feature>
<feature type="region of interest" description="Disordered" evidence="1">
    <location>
        <begin position="1"/>
        <end position="20"/>
    </location>
</feature>
<dbReference type="AlphaFoldDB" id="A0A7E4UN82"/>
<evidence type="ECO:0000256" key="1">
    <source>
        <dbReference type="SAM" id="MobiDB-lite"/>
    </source>
</evidence>
<name>A0A7E4UN82_PANRE</name>
<dbReference type="WBParaSite" id="Pan_g10510.t1">
    <property type="protein sequence ID" value="Pan_g10510.t1"/>
    <property type="gene ID" value="Pan_g10510"/>
</dbReference>
<feature type="region of interest" description="Disordered" evidence="1">
    <location>
        <begin position="126"/>
        <end position="156"/>
    </location>
</feature>
<accession>A0A7E4UN82</accession>
<reference evidence="3" key="2">
    <citation type="submission" date="2020-10" db="UniProtKB">
        <authorList>
            <consortium name="WormBaseParasite"/>
        </authorList>
    </citation>
    <scope>IDENTIFICATION</scope>
</reference>
<proteinExistence type="predicted"/>
<protein>
    <submittedName>
        <fullName evidence="3">YTH domain-containing protein</fullName>
    </submittedName>
</protein>
<reference evidence="2" key="1">
    <citation type="journal article" date="2013" name="Genetics">
        <title>The draft genome and transcriptome of Panagrellus redivivus are shaped by the harsh demands of a free-living lifestyle.</title>
        <authorList>
            <person name="Srinivasan J."/>
            <person name="Dillman A.R."/>
            <person name="Macchietto M.G."/>
            <person name="Heikkinen L."/>
            <person name="Lakso M."/>
            <person name="Fracchia K.M."/>
            <person name="Antoshechkin I."/>
            <person name="Mortazavi A."/>
            <person name="Wong G."/>
            <person name="Sternberg P.W."/>
        </authorList>
    </citation>
    <scope>NUCLEOTIDE SEQUENCE [LARGE SCALE GENOMIC DNA]</scope>
    <source>
        <strain evidence="2">MT8872</strain>
    </source>
</reference>
<evidence type="ECO:0000313" key="2">
    <source>
        <dbReference type="Proteomes" id="UP000492821"/>
    </source>
</evidence>
<feature type="region of interest" description="Disordered" evidence="1">
    <location>
        <begin position="379"/>
        <end position="416"/>
    </location>
</feature>
<organism evidence="2 3">
    <name type="scientific">Panagrellus redivivus</name>
    <name type="common">Microworm</name>
    <dbReference type="NCBI Taxonomy" id="6233"/>
    <lineage>
        <taxon>Eukaryota</taxon>
        <taxon>Metazoa</taxon>
        <taxon>Ecdysozoa</taxon>
        <taxon>Nematoda</taxon>
        <taxon>Chromadorea</taxon>
        <taxon>Rhabditida</taxon>
        <taxon>Tylenchina</taxon>
        <taxon>Panagrolaimomorpha</taxon>
        <taxon>Panagrolaimoidea</taxon>
        <taxon>Panagrolaimidae</taxon>
        <taxon>Panagrellus</taxon>
    </lineage>
</organism>